<dbReference type="Proteomes" id="UP000799438">
    <property type="component" value="Unassembled WGS sequence"/>
</dbReference>
<dbReference type="EMBL" id="ML995487">
    <property type="protein sequence ID" value="KAF2141224.1"/>
    <property type="molecule type" value="Genomic_DNA"/>
</dbReference>
<proteinExistence type="predicted"/>
<sequence>MNQRIYNMMTRESHDDFPTADPKYPCTIDLNVKWELPLFCEQEIDTPKNLSSTLTLSGTDQSAFASTCLEYSKWCWSDLGEGVLPLLERWLVGGQPSITSQICDRCRIFFVKAGDHPDKTSVDIRMSGLLKDLISITQQLAWLTATFRLPKNGQLLCSEARFSWNNFELEGNIFMQPLEPANHGAHTCWHSMFAGQVLAVGFPVPERFEGEQGVELPFEVMAALGLIWYPFEHNGGTILKGHSTALLPVNITKGSVQWHFVTSGDQCVELSPDEIREKCPFNVSHKNMKKNITEIVRDLVSTEMPEDIPIWIGKRAFVGYFEKAEIHLGTKDSGYDKITISKARPEKSQLRISRDVTMTAGTEGQGVFGINFGSRITYGKTALARIRLEDGLTLDKLRNSIQVPILMYDVATKRGWLVPEINTILHLCLAWAAGQDDPDNVLGKMPFAEPSTGGQSAYDAIKSAIATDLPTSNDASTSVKFIEIVKYQYRQLCYIKQKQLEEVNRGFVPIFGLRVPSALGNPDRQLHGFEFIDISHSQEFIRRKYVEVGSLKGGEWPSVMSYRPDMAVLFCENLGEAIRPGGDQATCLSWSSVPADRYYLTAMTSCLKHLSVQDGEDEQHIKLSQNLYCTPVEEKETPCSCARGAWPCCNPLFKLSSHAPKHPPDIKSDSAVIIGGVEGRWRKFWGKQLARVKYVTRGDKVPVDDDLSTVCLPPSPSRRSSNDCHRGDESMMTVSARSNTAQPEDGSPSGEELPEDGEPPSDERSPKPTAQTKGKEPHKASSPAMISSFEPVELLPIASQQTECSSPSQKTRILSPKDSLQSPIPVVASGSGSRPTDLWDID</sequence>
<feature type="compositionally biased region" description="Basic and acidic residues" evidence="1">
    <location>
        <begin position="720"/>
        <end position="729"/>
    </location>
</feature>
<evidence type="ECO:0000313" key="2">
    <source>
        <dbReference type="EMBL" id="KAF2141224.1"/>
    </source>
</evidence>
<feature type="region of interest" description="Disordered" evidence="1">
    <location>
        <begin position="703"/>
        <end position="842"/>
    </location>
</feature>
<protein>
    <submittedName>
        <fullName evidence="2">Uncharacterized protein</fullName>
    </submittedName>
</protein>
<evidence type="ECO:0000256" key="1">
    <source>
        <dbReference type="SAM" id="MobiDB-lite"/>
    </source>
</evidence>
<evidence type="ECO:0000313" key="3">
    <source>
        <dbReference type="Proteomes" id="UP000799438"/>
    </source>
</evidence>
<dbReference type="GeneID" id="54300708"/>
<feature type="compositionally biased region" description="Polar residues" evidence="1">
    <location>
        <begin position="732"/>
        <end position="742"/>
    </location>
</feature>
<feature type="compositionally biased region" description="Polar residues" evidence="1">
    <location>
        <begin position="798"/>
        <end position="822"/>
    </location>
</feature>
<organism evidence="2 3">
    <name type="scientific">Aplosporella prunicola CBS 121167</name>
    <dbReference type="NCBI Taxonomy" id="1176127"/>
    <lineage>
        <taxon>Eukaryota</taxon>
        <taxon>Fungi</taxon>
        <taxon>Dikarya</taxon>
        <taxon>Ascomycota</taxon>
        <taxon>Pezizomycotina</taxon>
        <taxon>Dothideomycetes</taxon>
        <taxon>Dothideomycetes incertae sedis</taxon>
        <taxon>Botryosphaeriales</taxon>
        <taxon>Aplosporellaceae</taxon>
        <taxon>Aplosporella</taxon>
    </lineage>
</organism>
<gene>
    <name evidence="2" type="ORF">K452DRAFT_309014</name>
</gene>
<dbReference type="RefSeq" id="XP_033396937.1">
    <property type="nucleotide sequence ID" value="XM_033543211.1"/>
</dbReference>
<name>A0A6A6BDB6_9PEZI</name>
<reference evidence="2" key="1">
    <citation type="journal article" date="2020" name="Stud. Mycol.">
        <title>101 Dothideomycetes genomes: a test case for predicting lifestyles and emergence of pathogens.</title>
        <authorList>
            <person name="Haridas S."/>
            <person name="Albert R."/>
            <person name="Binder M."/>
            <person name="Bloem J."/>
            <person name="Labutti K."/>
            <person name="Salamov A."/>
            <person name="Andreopoulos B."/>
            <person name="Baker S."/>
            <person name="Barry K."/>
            <person name="Bills G."/>
            <person name="Bluhm B."/>
            <person name="Cannon C."/>
            <person name="Castanera R."/>
            <person name="Culley D."/>
            <person name="Daum C."/>
            <person name="Ezra D."/>
            <person name="Gonzalez J."/>
            <person name="Henrissat B."/>
            <person name="Kuo A."/>
            <person name="Liang C."/>
            <person name="Lipzen A."/>
            <person name="Lutzoni F."/>
            <person name="Magnuson J."/>
            <person name="Mondo S."/>
            <person name="Nolan M."/>
            <person name="Ohm R."/>
            <person name="Pangilinan J."/>
            <person name="Park H.-J."/>
            <person name="Ramirez L."/>
            <person name="Alfaro M."/>
            <person name="Sun H."/>
            <person name="Tritt A."/>
            <person name="Yoshinaga Y."/>
            <person name="Zwiers L.-H."/>
            <person name="Turgeon B."/>
            <person name="Goodwin S."/>
            <person name="Spatafora J."/>
            <person name="Crous P."/>
            <person name="Grigoriev I."/>
        </authorList>
    </citation>
    <scope>NUCLEOTIDE SEQUENCE</scope>
    <source>
        <strain evidence="2">CBS 121167</strain>
    </source>
</reference>
<dbReference type="OrthoDB" id="1577640at2759"/>
<dbReference type="AlphaFoldDB" id="A0A6A6BDB6"/>
<accession>A0A6A6BDB6</accession>
<keyword evidence="3" id="KW-1185">Reference proteome</keyword>